<protein>
    <submittedName>
        <fullName evidence="2">Uncharacterized protein</fullName>
    </submittedName>
</protein>
<dbReference type="EMBL" id="SWLE01000009">
    <property type="protein sequence ID" value="TNM96498.1"/>
    <property type="molecule type" value="Genomic_DNA"/>
</dbReference>
<comment type="caution">
    <text evidence="2">The sequence shown here is derived from an EMBL/GenBank/DDBJ whole genome shotgun (WGS) entry which is preliminary data.</text>
</comment>
<dbReference type="AlphaFoldDB" id="A0A4Z2BXM7"/>
<evidence type="ECO:0000256" key="1">
    <source>
        <dbReference type="SAM" id="MobiDB-lite"/>
    </source>
</evidence>
<accession>A0A4Z2BXM7</accession>
<gene>
    <name evidence="2" type="ORF">fugu_016159</name>
</gene>
<name>A0A4Z2BXM7_9TELE</name>
<proteinExistence type="predicted"/>
<reference evidence="2 3" key="1">
    <citation type="submission" date="2019-04" db="EMBL/GenBank/DDBJ databases">
        <title>The sequence and de novo assembly of Takifugu bimaculatus genome using PacBio and Hi-C technologies.</title>
        <authorList>
            <person name="Xu P."/>
            <person name="Liu B."/>
            <person name="Zhou Z."/>
        </authorList>
    </citation>
    <scope>NUCLEOTIDE SEQUENCE [LARGE SCALE GENOMIC DNA]</scope>
    <source>
        <strain evidence="2">TB-2018</strain>
        <tissue evidence="2">Muscle</tissue>
    </source>
</reference>
<evidence type="ECO:0000313" key="2">
    <source>
        <dbReference type="EMBL" id="TNM96498.1"/>
    </source>
</evidence>
<dbReference type="Proteomes" id="UP000516260">
    <property type="component" value="Chromosome 17"/>
</dbReference>
<keyword evidence="3" id="KW-1185">Reference proteome</keyword>
<evidence type="ECO:0000313" key="3">
    <source>
        <dbReference type="Proteomes" id="UP000516260"/>
    </source>
</evidence>
<organism evidence="2 3">
    <name type="scientific">Takifugu bimaculatus</name>
    <dbReference type="NCBI Taxonomy" id="433685"/>
    <lineage>
        <taxon>Eukaryota</taxon>
        <taxon>Metazoa</taxon>
        <taxon>Chordata</taxon>
        <taxon>Craniata</taxon>
        <taxon>Vertebrata</taxon>
        <taxon>Euteleostomi</taxon>
        <taxon>Actinopterygii</taxon>
        <taxon>Neopterygii</taxon>
        <taxon>Teleostei</taxon>
        <taxon>Neoteleostei</taxon>
        <taxon>Acanthomorphata</taxon>
        <taxon>Eupercaria</taxon>
        <taxon>Tetraodontiformes</taxon>
        <taxon>Tetradontoidea</taxon>
        <taxon>Tetraodontidae</taxon>
        <taxon>Takifugu</taxon>
    </lineage>
</organism>
<feature type="region of interest" description="Disordered" evidence="1">
    <location>
        <begin position="12"/>
        <end position="45"/>
    </location>
</feature>
<feature type="compositionally biased region" description="Low complexity" evidence="1">
    <location>
        <begin position="22"/>
        <end position="40"/>
    </location>
</feature>
<sequence length="76" mass="7861">MAPVFVLLQEVEGKRGGGPPRGSGTVRTTRALAPATAAPPGSSDRLLAAPVMIPQPLTETRWDPARVMNAGAPSEE</sequence>